<comment type="caution">
    <text evidence="2">The sequence shown here is derived from an EMBL/GenBank/DDBJ whole genome shotgun (WGS) entry which is preliminary data.</text>
</comment>
<reference evidence="2 3" key="1">
    <citation type="submission" date="2020-07" db="EMBL/GenBank/DDBJ databases">
        <title>Sequencing the genomes of 1000 actinobacteria strains.</title>
        <authorList>
            <person name="Klenk H.-P."/>
        </authorList>
    </citation>
    <scope>NUCLEOTIDE SEQUENCE [LARGE SCALE GENOMIC DNA]</scope>
    <source>
        <strain evidence="2 3">DSM 23141</strain>
    </source>
</reference>
<sequence length="175" mass="19459">MVAYYDETRWAAMEPTIRRTMHKQGVLSIVLGALLALIWVGPLVALMAIDGRPDMRLSLLAIVILVLLAVLVVAGVRQICRRLRRPEFAMAITSTSVLFPEIERPSAFLPPIGAEEWEREGTHAELIPASGRLQPARVEFTWQDGHKRRRRSAAADSIDVEPRVIVEALADSPTC</sequence>
<protein>
    <submittedName>
        <fullName evidence="2">Uncharacterized protein</fullName>
    </submittedName>
</protein>
<evidence type="ECO:0000256" key="1">
    <source>
        <dbReference type="SAM" id="Phobius"/>
    </source>
</evidence>
<organism evidence="2 3">
    <name type="scientific">Schumannella luteola</name>
    <dbReference type="NCBI Taxonomy" id="472059"/>
    <lineage>
        <taxon>Bacteria</taxon>
        <taxon>Bacillati</taxon>
        <taxon>Actinomycetota</taxon>
        <taxon>Actinomycetes</taxon>
        <taxon>Micrococcales</taxon>
        <taxon>Microbacteriaceae</taxon>
        <taxon>Schumannella</taxon>
    </lineage>
</organism>
<proteinExistence type="predicted"/>
<accession>A0A852YC85</accession>
<keyword evidence="1" id="KW-0472">Membrane</keyword>
<name>A0A852YC85_9MICO</name>
<keyword evidence="1" id="KW-0812">Transmembrane</keyword>
<gene>
    <name evidence="2" type="ORF">BJ979_002078</name>
</gene>
<dbReference type="Proteomes" id="UP000553888">
    <property type="component" value="Unassembled WGS sequence"/>
</dbReference>
<dbReference type="RefSeq" id="WP_179567663.1">
    <property type="nucleotide sequence ID" value="NZ_JACBZY010000001.1"/>
</dbReference>
<evidence type="ECO:0000313" key="3">
    <source>
        <dbReference type="Proteomes" id="UP000553888"/>
    </source>
</evidence>
<feature type="transmembrane region" description="Helical" evidence="1">
    <location>
        <begin position="26"/>
        <end position="49"/>
    </location>
</feature>
<evidence type="ECO:0000313" key="2">
    <source>
        <dbReference type="EMBL" id="NYG99452.1"/>
    </source>
</evidence>
<dbReference type="AlphaFoldDB" id="A0A852YC85"/>
<keyword evidence="3" id="KW-1185">Reference proteome</keyword>
<keyword evidence="1" id="KW-1133">Transmembrane helix</keyword>
<dbReference type="EMBL" id="JACBZY010000001">
    <property type="protein sequence ID" value="NYG99452.1"/>
    <property type="molecule type" value="Genomic_DNA"/>
</dbReference>
<feature type="transmembrane region" description="Helical" evidence="1">
    <location>
        <begin position="55"/>
        <end position="76"/>
    </location>
</feature>